<protein>
    <submittedName>
        <fullName evidence="3">Uncharacterized protein</fullName>
    </submittedName>
</protein>
<evidence type="ECO:0000313" key="3">
    <source>
        <dbReference type="EMBL" id="QOV88162.1"/>
    </source>
</evidence>
<feature type="transmembrane region" description="Helical" evidence="2">
    <location>
        <begin position="80"/>
        <end position="101"/>
    </location>
</feature>
<reference evidence="3 4" key="1">
    <citation type="submission" date="2020-10" db="EMBL/GenBank/DDBJ databases">
        <title>Wide distribution of Phycisphaera-like planctomycetes from WD2101 soil group in peatlands and genome analysis of the first cultivated representative.</title>
        <authorList>
            <person name="Dedysh S.N."/>
            <person name="Beletsky A.V."/>
            <person name="Ivanova A."/>
            <person name="Kulichevskaya I.S."/>
            <person name="Suzina N.E."/>
            <person name="Philippov D.A."/>
            <person name="Rakitin A.L."/>
            <person name="Mardanov A.V."/>
            <person name="Ravin N.V."/>
        </authorList>
    </citation>
    <scope>NUCLEOTIDE SEQUENCE [LARGE SCALE GENOMIC DNA]</scope>
    <source>
        <strain evidence="3 4">M1803</strain>
    </source>
</reference>
<evidence type="ECO:0000313" key="4">
    <source>
        <dbReference type="Proteomes" id="UP000593765"/>
    </source>
</evidence>
<keyword evidence="2" id="KW-1133">Transmembrane helix</keyword>
<feature type="transmembrane region" description="Helical" evidence="2">
    <location>
        <begin position="122"/>
        <end position="155"/>
    </location>
</feature>
<sequence>MLYGNVLAIVFSILGFLLSLQGVWLMSSALWPARVAASARKLERSMIASLLAGLALAAVAGIVLRVLIRAGTAGQLAAGLLGLALLIYAGIGMAGLVTLIGHRLSSPADRDRPWKATVRGGVVLGMAYLFPVLGWFGVLPISLIVGAGATTLTFLKRGPTALPPSHSEPVQYNDEPAAAHRELAGASR</sequence>
<feature type="transmembrane region" description="Helical" evidence="2">
    <location>
        <begin position="6"/>
        <end position="26"/>
    </location>
</feature>
<feature type="transmembrane region" description="Helical" evidence="2">
    <location>
        <begin position="47"/>
        <end position="68"/>
    </location>
</feature>
<proteinExistence type="predicted"/>
<dbReference type="KEGG" id="hbs:IPV69_18115"/>
<keyword evidence="2" id="KW-0812">Transmembrane</keyword>
<feature type="region of interest" description="Disordered" evidence="1">
    <location>
        <begin position="164"/>
        <end position="188"/>
    </location>
</feature>
<dbReference type="RefSeq" id="WP_206291130.1">
    <property type="nucleotide sequence ID" value="NZ_CP063458.1"/>
</dbReference>
<dbReference type="EMBL" id="CP063458">
    <property type="protein sequence ID" value="QOV88162.1"/>
    <property type="molecule type" value="Genomic_DNA"/>
</dbReference>
<organism evidence="3 4">
    <name type="scientific">Humisphaera borealis</name>
    <dbReference type="NCBI Taxonomy" id="2807512"/>
    <lineage>
        <taxon>Bacteria</taxon>
        <taxon>Pseudomonadati</taxon>
        <taxon>Planctomycetota</taxon>
        <taxon>Phycisphaerae</taxon>
        <taxon>Tepidisphaerales</taxon>
        <taxon>Tepidisphaeraceae</taxon>
        <taxon>Humisphaera</taxon>
    </lineage>
</organism>
<keyword evidence="4" id="KW-1185">Reference proteome</keyword>
<dbReference type="AlphaFoldDB" id="A0A7M2WSK2"/>
<evidence type="ECO:0000256" key="2">
    <source>
        <dbReference type="SAM" id="Phobius"/>
    </source>
</evidence>
<keyword evidence="2" id="KW-0472">Membrane</keyword>
<gene>
    <name evidence="3" type="ORF">IPV69_18115</name>
</gene>
<evidence type="ECO:0000256" key="1">
    <source>
        <dbReference type="SAM" id="MobiDB-lite"/>
    </source>
</evidence>
<name>A0A7M2WSK2_9BACT</name>
<feature type="compositionally biased region" description="Basic and acidic residues" evidence="1">
    <location>
        <begin position="177"/>
        <end position="188"/>
    </location>
</feature>
<accession>A0A7M2WSK2</accession>
<dbReference type="Proteomes" id="UP000593765">
    <property type="component" value="Chromosome"/>
</dbReference>